<dbReference type="Gene3D" id="3.40.1390.10">
    <property type="entry name" value="MurE/MurF, N-terminal domain"/>
    <property type="match status" value="1"/>
</dbReference>
<dbReference type="InterPro" id="IPR004101">
    <property type="entry name" value="Mur_ligase_C"/>
</dbReference>
<evidence type="ECO:0000256" key="6">
    <source>
        <dbReference type="ARBA" id="ARBA00022960"/>
    </source>
</evidence>
<accession>A0ABV1KYK3</accession>
<dbReference type="InterPro" id="IPR013221">
    <property type="entry name" value="Mur_ligase_cen"/>
</dbReference>
<comment type="caution">
    <text evidence="15">The sequence shown here is derived from an EMBL/GenBank/DDBJ whole genome shotgun (WGS) entry which is preliminary data.</text>
</comment>
<dbReference type="Pfam" id="PF01225">
    <property type="entry name" value="Mur_ligase"/>
    <property type="match status" value="1"/>
</dbReference>
<evidence type="ECO:0000256" key="8">
    <source>
        <dbReference type="ARBA" id="ARBA00023306"/>
    </source>
</evidence>
<keyword evidence="16" id="KW-1185">Reference proteome</keyword>
<gene>
    <name evidence="10 15" type="primary">murF</name>
    <name evidence="15" type="ORF">QJS35_22025</name>
</gene>
<keyword evidence="5 10" id="KW-0067">ATP-binding</keyword>
<comment type="function">
    <text evidence="10 11">Involved in cell wall formation. Catalyzes the final step in the synthesis of UDP-N-acetylmuramoyl-pentapeptide, the precursor of murein.</text>
</comment>
<dbReference type="EC" id="6.3.2.10" evidence="10 11"/>
<dbReference type="InterPro" id="IPR051046">
    <property type="entry name" value="MurCDEF_CellWall_CoF430Synth"/>
</dbReference>
<keyword evidence="7 10" id="KW-0573">Peptidoglycan synthesis</keyword>
<dbReference type="NCBIfam" id="TIGR01143">
    <property type="entry name" value="murF"/>
    <property type="match status" value="1"/>
</dbReference>
<sequence length="467" mass="50920">MIRRTLQQVSVMGDTSFPTKEQQGIEITGVSIDTRTLRKGNLYIPIVGDRFNGHHFAHLAIEKGAAAVLWNWNEPNAPLGMIPVLMVKDTLISLQTLAKEYCAQLKATVIGITGSNGKTSTKDMLADCLSQQFITQKTLGNLNNHLGVPLTLLSLEEDTEMAVVEMGMSGLGEIKLLSDMAKPDIAIITNIGEAHLGDLGSTHNIIKAKMEILSGLKQNGTLIYNGDHVLLSGAVESIRGEFNFISFGLEQLNTYYPAIIRMDQTGSIINVPQHSSIPYSIPLAGKHQILNALAVIAAATKAGMNADKLRDGLANVHLSSMRNEVIEADHFTLINDTYKSNPSSAIAALETLYLWPADRQKIAVLGDMQDLGEQAVSLHHEIGSYADDAHLDYLFTFGPLSVHTADNARRRMSPDRVFNYEDKPLMIAHIRSVLEPNAVLLVKASRALRLEEVVDSLLEGQPQAAMG</sequence>
<evidence type="ECO:0000313" key="15">
    <source>
        <dbReference type="EMBL" id="MEQ4485071.1"/>
    </source>
</evidence>
<organism evidence="15 16">
    <name type="scientific">Cohnella silvisoli</name>
    <dbReference type="NCBI Taxonomy" id="2873699"/>
    <lineage>
        <taxon>Bacteria</taxon>
        <taxon>Bacillati</taxon>
        <taxon>Bacillota</taxon>
        <taxon>Bacilli</taxon>
        <taxon>Bacillales</taxon>
        <taxon>Paenibacillaceae</taxon>
        <taxon>Cohnella</taxon>
    </lineage>
</organism>
<dbReference type="RefSeq" id="WP_232190277.1">
    <property type="nucleotide sequence ID" value="NZ_JAIOAP010000031.1"/>
</dbReference>
<keyword evidence="4 10" id="KW-0547">Nucleotide-binding</keyword>
<dbReference type="PANTHER" id="PTHR43024">
    <property type="entry name" value="UDP-N-ACETYLMURAMOYL-TRIPEPTIDE--D-ALANYL-D-ALANINE LIGASE"/>
    <property type="match status" value="1"/>
</dbReference>
<dbReference type="InterPro" id="IPR035911">
    <property type="entry name" value="MurE/MurF_N"/>
</dbReference>
<evidence type="ECO:0000256" key="10">
    <source>
        <dbReference type="HAMAP-Rule" id="MF_02019"/>
    </source>
</evidence>
<evidence type="ECO:0000256" key="5">
    <source>
        <dbReference type="ARBA" id="ARBA00022840"/>
    </source>
</evidence>
<dbReference type="HAMAP" id="MF_02019">
    <property type="entry name" value="MurF"/>
    <property type="match status" value="1"/>
</dbReference>
<evidence type="ECO:0000256" key="2">
    <source>
        <dbReference type="ARBA" id="ARBA00022598"/>
    </source>
</evidence>
<evidence type="ECO:0000259" key="13">
    <source>
        <dbReference type="Pfam" id="PF02875"/>
    </source>
</evidence>
<reference evidence="15 16" key="1">
    <citation type="journal article" date="2023" name="Genome Announc.">
        <title>Pan-Genome Analyses of the Genus Cohnella and Proposal of the Novel Species Cohnella silvisoli sp. nov., Isolated from Forest Soil.</title>
        <authorList>
            <person name="Wang C."/>
            <person name="Mao L."/>
            <person name="Bao G."/>
            <person name="Zhu H."/>
        </authorList>
    </citation>
    <scope>NUCLEOTIDE SEQUENCE [LARGE SCALE GENOMIC DNA]</scope>
    <source>
        <strain evidence="15 16">NL03-T5-1</strain>
    </source>
</reference>
<evidence type="ECO:0000256" key="3">
    <source>
        <dbReference type="ARBA" id="ARBA00022618"/>
    </source>
</evidence>
<evidence type="ECO:0000256" key="1">
    <source>
        <dbReference type="ARBA" id="ARBA00022490"/>
    </source>
</evidence>
<dbReference type="SUPFAM" id="SSF53244">
    <property type="entry name" value="MurD-like peptide ligases, peptide-binding domain"/>
    <property type="match status" value="1"/>
</dbReference>
<proteinExistence type="inferred from homology"/>
<dbReference type="SUPFAM" id="SSF63418">
    <property type="entry name" value="MurE/MurF N-terminal domain"/>
    <property type="match status" value="1"/>
</dbReference>
<evidence type="ECO:0000259" key="12">
    <source>
        <dbReference type="Pfam" id="PF01225"/>
    </source>
</evidence>
<dbReference type="InterPro" id="IPR005863">
    <property type="entry name" value="UDP-N-AcMur_synth"/>
</dbReference>
<dbReference type="SUPFAM" id="SSF53623">
    <property type="entry name" value="MurD-like peptide ligases, catalytic domain"/>
    <property type="match status" value="1"/>
</dbReference>
<evidence type="ECO:0000256" key="11">
    <source>
        <dbReference type="RuleBase" id="RU004136"/>
    </source>
</evidence>
<evidence type="ECO:0000256" key="4">
    <source>
        <dbReference type="ARBA" id="ARBA00022741"/>
    </source>
</evidence>
<comment type="similarity">
    <text evidence="10">Belongs to the MurCDEF family. MurF subfamily.</text>
</comment>
<keyword evidence="1 10" id="KW-0963">Cytoplasm</keyword>
<evidence type="ECO:0000256" key="9">
    <source>
        <dbReference type="ARBA" id="ARBA00023316"/>
    </source>
</evidence>
<dbReference type="Gene3D" id="3.40.1190.10">
    <property type="entry name" value="Mur-like, catalytic domain"/>
    <property type="match status" value="1"/>
</dbReference>
<keyword evidence="2 10" id="KW-0436">Ligase</keyword>
<keyword evidence="9 10" id="KW-0961">Cell wall biogenesis/degradation</keyword>
<evidence type="ECO:0000313" key="16">
    <source>
        <dbReference type="Proteomes" id="UP001493487"/>
    </source>
</evidence>
<dbReference type="Pfam" id="PF08245">
    <property type="entry name" value="Mur_ligase_M"/>
    <property type="match status" value="1"/>
</dbReference>
<comment type="catalytic activity">
    <reaction evidence="10 11">
        <text>D-alanyl-D-alanine + UDP-N-acetyl-alpha-D-muramoyl-L-alanyl-gamma-D-glutamyl-meso-2,6-diaminopimelate + ATP = UDP-N-acetyl-alpha-D-muramoyl-L-alanyl-gamma-D-glutamyl-meso-2,6-diaminopimeloyl-D-alanyl-D-alanine + ADP + phosphate + H(+)</text>
        <dbReference type="Rhea" id="RHEA:28374"/>
        <dbReference type="ChEBI" id="CHEBI:15378"/>
        <dbReference type="ChEBI" id="CHEBI:30616"/>
        <dbReference type="ChEBI" id="CHEBI:43474"/>
        <dbReference type="ChEBI" id="CHEBI:57822"/>
        <dbReference type="ChEBI" id="CHEBI:61386"/>
        <dbReference type="ChEBI" id="CHEBI:83905"/>
        <dbReference type="ChEBI" id="CHEBI:456216"/>
        <dbReference type="EC" id="6.3.2.10"/>
    </reaction>
</comment>
<name>A0ABV1KYK3_9BACL</name>
<dbReference type="InterPro" id="IPR036615">
    <property type="entry name" value="Mur_ligase_C_dom_sf"/>
</dbReference>
<evidence type="ECO:0000259" key="14">
    <source>
        <dbReference type="Pfam" id="PF08245"/>
    </source>
</evidence>
<dbReference type="Pfam" id="PF02875">
    <property type="entry name" value="Mur_ligase_C"/>
    <property type="match status" value="1"/>
</dbReference>
<feature type="binding site" evidence="10">
    <location>
        <begin position="114"/>
        <end position="120"/>
    </location>
    <ligand>
        <name>ATP</name>
        <dbReference type="ChEBI" id="CHEBI:30616"/>
    </ligand>
</feature>
<keyword evidence="6 10" id="KW-0133">Cell shape</keyword>
<protein>
    <recommendedName>
        <fullName evidence="10 11">UDP-N-acetylmuramoyl-tripeptide--D-alanyl-D-alanine ligase</fullName>
        <ecNumber evidence="10 11">6.3.2.10</ecNumber>
    </recommendedName>
    <alternativeName>
        <fullName evidence="10">D-alanyl-D-alanine-adding enzyme</fullName>
    </alternativeName>
</protein>
<keyword evidence="8 10" id="KW-0131">Cell cycle</keyword>
<comment type="pathway">
    <text evidence="10 11">Cell wall biogenesis; peptidoglycan biosynthesis.</text>
</comment>
<dbReference type="InterPro" id="IPR000713">
    <property type="entry name" value="Mur_ligase_N"/>
</dbReference>
<dbReference type="GO" id="GO:0047480">
    <property type="term" value="F:UDP-N-acetylmuramoyl-tripeptide-D-alanyl-D-alanine ligase activity"/>
    <property type="evidence" value="ECO:0007669"/>
    <property type="project" value="UniProtKB-EC"/>
</dbReference>
<dbReference type="PANTHER" id="PTHR43024:SF1">
    <property type="entry name" value="UDP-N-ACETYLMURAMOYL-TRIPEPTIDE--D-ALANYL-D-ALANINE LIGASE"/>
    <property type="match status" value="1"/>
</dbReference>
<feature type="domain" description="Mur ligase central" evidence="14">
    <location>
        <begin position="112"/>
        <end position="299"/>
    </location>
</feature>
<evidence type="ECO:0000256" key="7">
    <source>
        <dbReference type="ARBA" id="ARBA00022984"/>
    </source>
</evidence>
<feature type="domain" description="Mur ligase N-terminal catalytic" evidence="12">
    <location>
        <begin position="26"/>
        <end position="74"/>
    </location>
</feature>
<keyword evidence="3 10" id="KW-0132">Cell division</keyword>
<comment type="subcellular location">
    <subcellularLocation>
        <location evidence="10 11">Cytoplasm</location>
    </subcellularLocation>
</comment>
<dbReference type="EMBL" id="JASKHM010000013">
    <property type="protein sequence ID" value="MEQ4485071.1"/>
    <property type="molecule type" value="Genomic_DNA"/>
</dbReference>
<dbReference type="Gene3D" id="3.90.190.20">
    <property type="entry name" value="Mur ligase, C-terminal domain"/>
    <property type="match status" value="1"/>
</dbReference>
<dbReference type="InterPro" id="IPR036565">
    <property type="entry name" value="Mur-like_cat_sf"/>
</dbReference>
<feature type="domain" description="Mur ligase C-terminal" evidence="13">
    <location>
        <begin position="322"/>
        <end position="446"/>
    </location>
</feature>
<dbReference type="Proteomes" id="UP001493487">
    <property type="component" value="Unassembled WGS sequence"/>
</dbReference>